<name>A0A841RMV0_9BACI</name>
<evidence type="ECO:0000256" key="6">
    <source>
        <dbReference type="ARBA" id="ARBA00023295"/>
    </source>
</evidence>
<dbReference type="Gene3D" id="3.20.20.80">
    <property type="entry name" value="Glycosidases"/>
    <property type="match status" value="1"/>
</dbReference>
<dbReference type="GO" id="GO:0009986">
    <property type="term" value="C:cell surface"/>
    <property type="evidence" value="ECO:0007669"/>
    <property type="project" value="TreeGrafter"/>
</dbReference>
<dbReference type="InterPro" id="IPR017853">
    <property type="entry name" value="GH"/>
</dbReference>
<keyword evidence="4" id="KW-0136">Cellulose degradation</keyword>
<dbReference type="Pfam" id="PF03442">
    <property type="entry name" value="CBM_X2"/>
    <property type="match status" value="1"/>
</dbReference>
<evidence type="ECO:0000256" key="7">
    <source>
        <dbReference type="ARBA" id="ARBA00023326"/>
    </source>
</evidence>
<feature type="transmembrane region" description="Helical" evidence="9">
    <location>
        <begin position="652"/>
        <end position="671"/>
    </location>
</feature>
<dbReference type="InterPro" id="IPR050386">
    <property type="entry name" value="Glycosyl_hydrolase_5"/>
</dbReference>
<proteinExistence type="inferred from homology"/>
<dbReference type="InterPro" id="IPR001547">
    <property type="entry name" value="Glyco_hydro_5"/>
</dbReference>
<evidence type="ECO:0000256" key="8">
    <source>
        <dbReference type="SAM" id="MobiDB-lite"/>
    </source>
</evidence>
<evidence type="ECO:0000256" key="10">
    <source>
        <dbReference type="SAM" id="SignalP"/>
    </source>
</evidence>
<comment type="caution">
    <text evidence="14">The sequence shown here is derived from an EMBL/GenBank/DDBJ whole genome shotgun (WGS) entry which is preliminary data.</text>
</comment>
<accession>A0A841RMV0</accession>
<dbReference type="RefSeq" id="WP_221437248.1">
    <property type="nucleotide sequence ID" value="NZ_BAAACU010000058.1"/>
</dbReference>
<keyword evidence="3 14" id="KW-0378">Hydrolase</keyword>
<evidence type="ECO:0000256" key="1">
    <source>
        <dbReference type="ARBA" id="ARBA00005641"/>
    </source>
</evidence>
<feature type="chain" id="PRO_5032721329" evidence="10">
    <location>
        <begin position="28"/>
        <end position="680"/>
    </location>
</feature>
<dbReference type="Gene3D" id="2.60.40.10">
    <property type="entry name" value="Immunoglobulins"/>
    <property type="match status" value="2"/>
</dbReference>
<feature type="compositionally biased region" description="Basic and acidic residues" evidence="8">
    <location>
        <begin position="599"/>
        <end position="619"/>
    </location>
</feature>
<comment type="similarity">
    <text evidence="1">Belongs to the glycosyl hydrolase 5 (cellulase A) family.</text>
</comment>
<dbReference type="GO" id="GO:0008810">
    <property type="term" value="F:cellulase activity"/>
    <property type="evidence" value="ECO:0007669"/>
    <property type="project" value="UniProtKB-EC"/>
</dbReference>
<evidence type="ECO:0000256" key="3">
    <source>
        <dbReference type="ARBA" id="ARBA00022801"/>
    </source>
</evidence>
<feature type="compositionally biased region" description="Polar residues" evidence="8">
    <location>
        <begin position="620"/>
        <end position="629"/>
    </location>
</feature>
<feature type="domain" description="Glycoside hydrolase family 5" evidence="11">
    <location>
        <begin position="61"/>
        <end position="339"/>
    </location>
</feature>
<gene>
    <name evidence="14" type="ORF">GGQ92_001278</name>
</gene>
<evidence type="ECO:0000259" key="12">
    <source>
        <dbReference type="Pfam" id="PF03442"/>
    </source>
</evidence>
<dbReference type="EMBL" id="JACHON010000003">
    <property type="protein sequence ID" value="MBB6512495.1"/>
    <property type="molecule type" value="Genomic_DNA"/>
</dbReference>
<keyword evidence="9" id="KW-0812">Transmembrane</keyword>
<evidence type="ECO:0000256" key="5">
    <source>
        <dbReference type="ARBA" id="ARBA00023277"/>
    </source>
</evidence>
<dbReference type="GO" id="GO:0008422">
    <property type="term" value="F:beta-glucosidase activity"/>
    <property type="evidence" value="ECO:0007669"/>
    <property type="project" value="TreeGrafter"/>
</dbReference>
<keyword evidence="2 10" id="KW-0732">Signal</keyword>
<dbReference type="Proteomes" id="UP000572212">
    <property type="component" value="Unassembled WGS sequence"/>
</dbReference>
<dbReference type="Pfam" id="PF18448">
    <property type="entry name" value="CBM46"/>
    <property type="match status" value="1"/>
</dbReference>
<keyword evidence="9" id="KW-1133">Transmembrane helix</keyword>
<evidence type="ECO:0000256" key="4">
    <source>
        <dbReference type="ARBA" id="ARBA00023001"/>
    </source>
</evidence>
<dbReference type="InterPro" id="IPR040946">
    <property type="entry name" value="CBM46"/>
</dbReference>
<dbReference type="SUPFAM" id="SSF81296">
    <property type="entry name" value="E set domains"/>
    <property type="match status" value="1"/>
</dbReference>
<dbReference type="SUPFAM" id="SSF51445">
    <property type="entry name" value="(Trans)glycosidases"/>
    <property type="match status" value="1"/>
</dbReference>
<keyword evidence="5" id="KW-0119">Carbohydrate metabolism</keyword>
<dbReference type="InterPro" id="IPR014756">
    <property type="entry name" value="Ig_E-set"/>
</dbReference>
<dbReference type="AlphaFoldDB" id="A0A841RMV0"/>
<dbReference type="GO" id="GO:0030245">
    <property type="term" value="P:cellulose catabolic process"/>
    <property type="evidence" value="ECO:0007669"/>
    <property type="project" value="UniProtKB-KW"/>
</dbReference>
<dbReference type="GO" id="GO:0005576">
    <property type="term" value="C:extracellular region"/>
    <property type="evidence" value="ECO:0007669"/>
    <property type="project" value="TreeGrafter"/>
</dbReference>
<evidence type="ECO:0000313" key="15">
    <source>
        <dbReference type="Proteomes" id="UP000572212"/>
    </source>
</evidence>
<feature type="domain" description="Carbohydrate binding X2" evidence="12">
    <location>
        <begin position="369"/>
        <end position="453"/>
    </location>
</feature>
<evidence type="ECO:0000259" key="13">
    <source>
        <dbReference type="Pfam" id="PF18448"/>
    </source>
</evidence>
<dbReference type="NCBIfam" id="TIGR01167">
    <property type="entry name" value="LPXTG_anchor"/>
    <property type="match status" value="1"/>
</dbReference>
<organism evidence="14 15">
    <name type="scientific">Gracilibacillus halotolerans</name>
    <dbReference type="NCBI Taxonomy" id="74386"/>
    <lineage>
        <taxon>Bacteria</taxon>
        <taxon>Bacillati</taxon>
        <taxon>Bacillota</taxon>
        <taxon>Bacilli</taxon>
        <taxon>Bacillales</taxon>
        <taxon>Bacillaceae</taxon>
        <taxon>Gracilibacillus</taxon>
    </lineage>
</organism>
<keyword evidence="15" id="KW-1185">Reference proteome</keyword>
<dbReference type="InterPro" id="IPR005102">
    <property type="entry name" value="Carbo-bd_X2"/>
</dbReference>
<dbReference type="EC" id="3.2.1.4" evidence="14"/>
<sequence>MKKFQLILKTSIYLSLFIFLAPTISLANETANQTIDMEQYAENMQPGWNLGNTYDALGEDETAWGNPMVTRELIQQIAAEGFQSIRVPITFDGRMNPSGDFAINEEFLSRVQQTVDWALEEDLYVMINVHHDSWVWLQNGMENNHDQTVERFRRIWEQLSERFQDYPVELMFESINEPQFTGDERQQQGYLDELNDAFHQVVRNSNGNNPVRPIVLPTLLTGQEPERLQALYDYISNLNDPHVLATVHYYGFWPFSVNIAGVTRFNDETKNDIDTIFNRVHDQFTANGIPVVIGEYGLLGFDTGTDVIQQGEKLKYFEYMIPAAQDRSFVHMLWDNGQHLNRHSLNWHDAEFAQMIKTSWNSRSAVPNNNFIYLNNQEDRTDHQIDFKLNGHQLDYIKLNNQTLIAGEDYLFEDGNLILKKERVEALSIEGETGHIATLHVVFTGGFNWDINIYQHGAPVFQEADGTSDNFQIPVSFEGNHLATMEAHYEDGTIAGPQNWTSFKEFGYTFSPDYDNNTITLTENFFNDIEDGREVTLTFHFWRNDNEEQLSYKIVKNGDQVTGWPVIDEEDAIPDEENGEEIIIEEDKVVPDEDTIDEEHVSHNDEKNTNNQDKQELATKENNPNSQNEQMEESSLAPTLTNHKLPDTATNLYSWLIAGLGLLLIGATIFISQRRRRVNH</sequence>
<dbReference type="InterPro" id="IPR013783">
    <property type="entry name" value="Ig-like_fold"/>
</dbReference>
<evidence type="ECO:0000256" key="2">
    <source>
        <dbReference type="ARBA" id="ARBA00022729"/>
    </source>
</evidence>
<evidence type="ECO:0000256" key="9">
    <source>
        <dbReference type="SAM" id="Phobius"/>
    </source>
</evidence>
<feature type="region of interest" description="Disordered" evidence="8">
    <location>
        <begin position="599"/>
        <end position="636"/>
    </location>
</feature>
<dbReference type="PANTHER" id="PTHR31297">
    <property type="entry name" value="GLUCAN ENDO-1,6-BETA-GLUCOSIDASE B"/>
    <property type="match status" value="1"/>
</dbReference>
<dbReference type="Pfam" id="PF00150">
    <property type="entry name" value="Cellulase"/>
    <property type="match status" value="1"/>
</dbReference>
<evidence type="ECO:0000259" key="11">
    <source>
        <dbReference type="Pfam" id="PF00150"/>
    </source>
</evidence>
<dbReference type="PANTHER" id="PTHR31297:SF41">
    <property type="entry name" value="ENDOGLUCANASE, PUTATIVE (AFU_ORTHOLOGUE AFUA_5G01830)-RELATED"/>
    <property type="match status" value="1"/>
</dbReference>
<keyword evidence="7" id="KW-0624">Polysaccharide degradation</keyword>
<evidence type="ECO:0000313" key="14">
    <source>
        <dbReference type="EMBL" id="MBB6512495.1"/>
    </source>
</evidence>
<feature type="signal peptide" evidence="10">
    <location>
        <begin position="1"/>
        <end position="27"/>
    </location>
</feature>
<feature type="domain" description="Endoglucanase B carbohydrate binding" evidence="13">
    <location>
        <begin position="458"/>
        <end position="563"/>
    </location>
</feature>
<reference evidence="14 15" key="1">
    <citation type="submission" date="2020-08" db="EMBL/GenBank/DDBJ databases">
        <title>Genomic Encyclopedia of Type Strains, Phase IV (KMG-IV): sequencing the most valuable type-strain genomes for metagenomic binning, comparative biology and taxonomic classification.</title>
        <authorList>
            <person name="Goeker M."/>
        </authorList>
    </citation>
    <scope>NUCLEOTIDE SEQUENCE [LARGE SCALE GENOMIC DNA]</scope>
    <source>
        <strain evidence="14 15">DSM 11805</strain>
    </source>
</reference>
<keyword evidence="9" id="KW-0472">Membrane</keyword>
<protein>
    <submittedName>
        <fullName evidence="14">Endoglucanase</fullName>
        <ecNumber evidence="14">3.2.1.4</ecNumber>
    </submittedName>
</protein>
<keyword evidence="6 14" id="KW-0326">Glycosidase</keyword>